<dbReference type="NCBIfam" id="TIGR00608">
    <property type="entry name" value="radc"/>
    <property type="match status" value="1"/>
</dbReference>
<gene>
    <name evidence="10" type="ORF">AF333_05980</name>
    <name evidence="11" type="ORF">SAMN04487909_11742</name>
</gene>
<evidence type="ECO:0000313" key="10">
    <source>
        <dbReference type="EMBL" id="KON95097.1"/>
    </source>
</evidence>
<dbReference type="Proteomes" id="UP000037269">
    <property type="component" value="Unassembled WGS sequence"/>
</dbReference>
<evidence type="ECO:0000259" key="9">
    <source>
        <dbReference type="PROSITE" id="PS50249"/>
    </source>
</evidence>
<proteinExistence type="inferred from homology"/>
<evidence type="ECO:0000256" key="8">
    <source>
        <dbReference type="SAM" id="MobiDB-lite"/>
    </source>
</evidence>
<feature type="compositionally biased region" description="Basic and acidic residues" evidence="8">
    <location>
        <begin position="17"/>
        <end position="28"/>
    </location>
</feature>
<dbReference type="OrthoDB" id="9804482at2"/>
<evidence type="ECO:0000313" key="13">
    <source>
        <dbReference type="Proteomes" id="UP000182836"/>
    </source>
</evidence>
<dbReference type="Pfam" id="PF20582">
    <property type="entry name" value="UPF0758_N"/>
    <property type="match status" value="1"/>
</dbReference>
<dbReference type="Pfam" id="PF04002">
    <property type="entry name" value="RadC"/>
    <property type="match status" value="1"/>
</dbReference>
<name>A0A0M0H065_ANEMI</name>
<accession>A0A0M0H065</accession>
<keyword evidence="5" id="KW-0862">Zinc</keyword>
<dbReference type="CDD" id="cd08071">
    <property type="entry name" value="MPN_DUF2466"/>
    <property type="match status" value="1"/>
</dbReference>
<protein>
    <submittedName>
        <fullName evidence="11">DNA repair protein RadC</fullName>
    </submittedName>
</protein>
<dbReference type="PROSITE" id="PS50249">
    <property type="entry name" value="MPN"/>
    <property type="match status" value="1"/>
</dbReference>
<dbReference type="InterPro" id="IPR001405">
    <property type="entry name" value="UPF0758"/>
</dbReference>
<keyword evidence="6" id="KW-0482">Metalloprotease</keyword>
<dbReference type="GO" id="GO:0008237">
    <property type="term" value="F:metallopeptidase activity"/>
    <property type="evidence" value="ECO:0007669"/>
    <property type="project" value="UniProtKB-KW"/>
</dbReference>
<evidence type="ECO:0000313" key="11">
    <source>
        <dbReference type="EMBL" id="SDJ40656.1"/>
    </source>
</evidence>
<dbReference type="GO" id="GO:0046872">
    <property type="term" value="F:metal ion binding"/>
    <property type="evidence" value="ECO:0007669"/>
    <property type="project" value="UniProtKB-KW"/>
</dbReference>
<evidence type="ECO:0000256" key="7">
    <source>
        <dbReference type="RuleBase" id="RU003797"/>
    </source>
</evidence>
<sequence>MKQKDLLSEDNYPTLRDMPETDRPRERMMQAGPGALSNAELLAILLRTGSAEESVLKLSYRVLNEVGGLRGLKSTSFEELTALKGIGPAKALLLMAGLELGKRMSGAPPSERITIRSPKDAADVMMEEMRYHTQEHFVCLYLNTKNHIIGRETIFIGSLNSSIVHPREVYKEAIRRSSASVICLHNHPSGDATPSREDIDVTRRLQEAGRILGIELLDHVIIGDGQFYSLKEKGHFA</sequence>
<evidence type="ECO:0000313" key="12">
    <source>
        <dbReference type="Proteomes" id="UP000037269"/>
    </source>
</evidence>
<dbReference type="STRING" id="47500.AF333_05980"/>
<dbReference type="Proteomes" id="UP000182836">
    <property type="component" value="Unassembled WGS sequence"/>
</dbReference>
<dbReference type="InterPro" id="IPR010994">
    <property type="entry name" value="RuvA_2-like"/>
</dbReference>
<dbReference type="Gene3D" id="3.40.140.10">
    <property type="entry name" value="Cytidine Deaminase, domain 2"/>
    <property type="match status" value="1"/>
</dbReference>
<evidence type="ECO:0000256" key="6">
    <source>
        <dbReference type="ARBA" id="ARBA00023049"/>
    </source>
</evidence>
<dbReference type="AlphaFoldDB" id="A0A0M0H065"/>
<feature type="domain" description="MPN" evidence="9">
    <location>
        <begin position="114"/>
        <end position="236"/>
    </location>
</feature>
<dbReference type="PANTHER" id="PTHR30471:SF3">
    <property type="entry name" value="UPF0758 PROTEIN YEES-RELATED"/>
    <property type="match status" value="1"/>
</dbReference>
<keyword evidence="4" id="KW-0378">Hydrolase</keyword>
<dbReference type="InterPro" id="IPR037518">
    <property type="entry name" value="MPN"/>
</dbReference>
<dbReference type="PANTHER" id="PTHR30471">
    <property type="entry name" value="DNA REPAIR PROTEIN RADC"/>
    <property type="match status" value="1"/>
</dbReference>
<evidence type="ECO:0000256" key="5">
    <source>
        <dbReference type="ARBA" id="ARBA00022833"/>
    </source>
</evidence>
<dbReference type="NCBIfam" id="NF000642">
    <property type="entry name" value="PRK00024.1"/>
    <property type="match status" value="1"/>
</dbReference>
<reference evidence="11 13" key="2">
    <citation type="submission" date="2016-10" db="EMBL/GenBank/DDBJ databases">
        <authorList>
            <person name="de Groot N.N."/>
        </authorList>
    </citation>
    <scope>NUCLEOTIDE SEQUENCE [LARGE SCALE GENOMIC DNA]</scope>
    <source>
        <strain evidence="11 13">DSM 2895</strain>
    </source>
</reference>
<reference evidence="10 12" key="1">
    <citation type="submission" date="2015-07" db="EMBL/GenBank/DDBJ databases">
        <title>Fjat-14205 dsm 2895.</title>
        <authorList>
            <person name="Liu B."/>
            <person name="Wang J."/>
            <person name="Zhu Y."/>
            <person name="Liu G."/>
            <person name="Chen Q."/>
            <person name="Chen Z."/>
            <person name="Lan J."/>
            <person name="Che J."/>
            <person name="Ge C."/>
            <person name="Shi H."/>
            <person name="Pan Z."/>
            <person name="Liu X."/>
        </authorList>
    </citation>
    <scope>NUCLEOTIDE SEQUENCE [LARGE SCALE GENOMIC DNA]</scope>
    <source>
        <strain evidence="10 12">DSM 2895</strain>
    </source>
</reference>
<keyword evidence="12" id="KW-1185">Reference proteome</keyword>
<organism evidence="10 12">
    <name type="scientific">Aneurinibacillus migulanus</name>
    <name type="common">Bacillus migulanus</name>
    <dbReference type="NCBI Taxonomy" id="47500"/>
    <lineage>
        <taxon>Bacteria</taxon>
        <taxon>Bacillati</taxon>
        <taxon>Bacillota</taxon>
        <taxon>Bacilli</taxon>
        <taxon>Bacillales</taxon>
        <taxon>Paenibacillaceae</taxon>
        <taxon>Aneurinibacillus group</taxon>
        <taxon>Aneurinibacillus</taxon>
    </lineage>
</organism>
<dbReference type="PATRIC" id="fig|47500.12.peg.7017"/>
<evidence type="ECO:0000256" key="2">
    <source>
        <dbReference type="ARBA" id="ARBA00022670"/>
    </source>
</evidence>
<dbReference type="InterPro" id="IPR046778">
    <property type="entry name" value="UPF0758_N"/>
</dbReference>
<evidence type="ECO:0000256" key="1">
    <source>
        <dbReference type="ARBA" id="ARBA00010243"/>
    </source>
</evidence>
<feature type="region of interest" description="Disordered" evidence="8">
    <location>
        <begin position="1"/>
        <end position="28"/>
    </location>
</feature>
<dbReference type="SUPFAM" id="SSF102712">
    <property type="entry name" value="JAB1/MPN domain"/>
    <property type="match status" value="1"/>
</dbReference>
<dbReference type="SUPFAM" id="SSF47781">
    <property type="entry name" value="RuvA domain 2-like"/>
    <property type="match status" value="1"/>
</dbReference>
<dbReference type="GeneID" id="42304751"/>
<dbReference type="PROSITE" id="PS01302">
    <property type="entry name" value="UPF0758"/>
    <property type="match status" value="1"/>
</dbReference>
<dbReference type="InterPro" id="IPR025657">
    <property type="entry name" value="RadC_JAB"/>
</dbReference>
<keyword evidence="3" id="KW-0479">Metal-binding</keyword>
<dbReference type="GO" id="GO:0006508">
    <property type="term" value="P:proteolysis"/>
    <property type="evidence" value="ECO:0007669"/>
    <property type="project" value="UniProtKB-KW"/>
</dbReference>
<keyword evidence="2" id="KW-0645">Protease</keyword>
<dbReference type="EMBL" id="LGUG01000004">
    <property type="protein sequence ID" value="KON95097.1"/>
    <property type="molecule type" value="Genomic_DNA"/>
</dbReference>
<evidence type="ECO:0000256" key="4">
    <source>
        <dbReference type="ARBA" id="ARBA00022801"/>
    </source>
</evidence>
<dbReference type="InterPro" id="IPR020891">
    <property type="entry name" value="UPF0758_CS"/>
</dbReference>
<comment type="similarity">
    <text evidence="1 7">Belongs to the UPF0758 family.</text>
</comment>
<evidence type="ECO:0000256" key="3">
    <source>
        <dbReference type="ARBA" id="ARBA00022723"/>
    </source>
</evidence>
<dbReference type="RefSeq" id="WP_043067333.1">
    <property type="nucleotide sequence ID" value="NZ_BJOA01000038.1"/>
</dbReference>
<dbReference type="EMBL" id="FNED01000017">
    <property type="protein sequence ID" value="SDJ40656.1"/>
    <property type="molecule type" value="Genomic_DNA"/>
</dbReference>